<dbReference type="InterPro" id="IPR036249">
    <property type="entry name" value="Thioredoxin-like_sf"/>
</dbReference>
<evidence type="ECO:0000259" key="1">
    <source>
        <dbReference type="PROSITE" id="PS51352"/>
    </source>
</evidence>
<dbReference type="AlphaFoldDB" id="A0A3N4UZ89"/>
<protein>
    <submittedName>
        <fullName evidence="2">Thioredoxin</fullName>
    </submittedName>
</protein>
<dbReference type="PROSITE" id="PS51352">
    <property type="entry name" value="THIOREDOXIN_2"/>
    <property type="match status" value="1"/>
</dbReference>
<name>A0A3N4UZ89_9BURK</name>
<dbReference type="RefSeq" id="WP_124220277.1">
    <property type="nucleotide sequence ID" value="NZ_RKQL01000001.1"/>
</dbReference>
<dbReference type="Gene3D" id="3.40.30.10">
    <property type="entry name" value="Glutaredoxin"/>
    <property type="match status" value="1"/>
</dbReference>
<dbReference type="OrthoDB" id="8521206at2"/>
<keyword evidence="3" id="KW-1185">Reference proteome</keyword>
<evidence type="ECO:0000313" key="3">
    <source>
        <dbReference type="Proteomes" id="UP000272193"/>
    </source>
</evidence>
<comment type="caution">
    <text evidence="2">The sequence shown here is derived from an EMBL/GenBank/DDBJ whole genome shotgun (WGS) entry which is preliminary data.</text>
</comment>
<reference evidence="2 3" key="1">
    <citation type="submission" date="2018-11" db="EMBL/GenBank/DDBJ databases">
        <title>Genomic Encyclopedia of Type Strains, Phase IV (KMG-IV): sequencing the most valuable type-strain genomes for metagenomic binning, comparative biology and taxonomic classification.</title>
        <authorList>
            <person name="Goeker M."/>
        </authorList>
    </citation>
    <scope>NUCLEOTIDE SEQUENCE [LARGE SCALE GENOMIC DNA]</scope>
    <source>
        <strain evidence="2 3">DSM 101684</strain>
    </source>
</reference>
<organism evidence="2 3">
    <name type="scientific">Tibeticola sediminis</name>
    <dbReference type="NCBI Taxonomy" id="1917811"/>
    <lineage>
        <taxon>Bacteria</taxon>
        <taxon>Pseudomonadati</taxon>
        <taxon>Pseudomonadota</taxon>
        <taxon>Betaproteobacteria</taxon>
        <taxon>Burkholderiales</taxon>
        <taxon>Comamonadaceae</taxon>
        <taxon>Tibeticola</taxon>
    </lineage>
</organism>
<dbReference type="SUPFAM" id="SSF52833">
    <property type="entry name" value="Thioredoxin-like"/>
    <property type="match status" value="1"/>
</dbReference>
<accession>A0A3N4UZ89</accession>
<proteinExistence type="predicted"/>
<feature type="domain" description="Thioredoxin" evidence="1">
    <location>
        <begin position="1"/>
        <end position="116"/>
    </location>
</feature>
<dbReference type="InterPro" id="IPR013766">
    <property type="entry name" value="Thioredoxin_domain"/>
</dbReference>
<evidence type="ECO:0000313" key="2">
    <source>
        <dbReference type="EMBL" id="RPE72879.1"/>
    </source>
</evidence>
<dbReference type="Proteomes" id="UP000272193">
    <property type="component" value="Unassembled WGS sequence"/>
</dbReference>
<gene>
    <name evidence="2" type="ORF">EDC62_0586</name>
</gene>
<dbReference type="Pfam" id="PF00085">
    <property type="entry name" value="Thioredoxin"/>
    <property type="match status" value="1"/>
</dbReference>
<sequence length="116" mass="12522">MGSLSEVGHAAWRGAAEILQQRLGCGGPGEPALLACFCAAWCYVCADWRPVFETQASAHPELRFVWVDIEDEADWCDALDIENFPTLLLMREGAVVHAGPVLARAATLEALLARVG</sequence>
<dbReference type="CDD" id="cd02947">
    <property type="entry name" value="TRX_family"/>
    <property type="match status" value="1"/>
</dbReference>
<dbReference type="EMBL" id="RKQL01000001">
    <property type="protein sequence ID" value="RPE72879.1"/>
    <property type="molecule type" value="Genomic_DNA"/>
</dbReference>